<protein>
    <submittedName>
        <fullName evidence="1">Uncharacterized protein</fullName>
    </submittedName>
</protein>
<dbReference type="RefSeq" id="WP_182208832.1">
    <property type="nucleotide sequence ID" value="NZ_JACGBJ010000004.1"/>
</dbReference>
<evidence type="ECO:0000313" key="2">
    <source>
        <dbReference type="Proteomes" id="UP000539787"/>
    </source>
</evidence>
<gene>
    <name evidence="1" type="ORF">HX902_09190</name>
</gene>
<reference evidence="1 2" key="1">
    <citation type="submission" date="2020-07" db="EMBL/GenBank/DDBJ databases">
        <authorList>
            <person name="Sun Q."/>
        </authorList>
    </citation>
    <scope>NUCLEOTIDE SEQUENCE [LARGE SCALE GENOMIC DNA]</scope>
    <source>
        <strain evidence="1 2">WYCCWR 11317</strain>
    </source>
</reference>
<keyword evidence="2" id="KW-1185">Reference proteome</keyword>
<accession>A0ABR6A5K5</accession>
<name>A0ABR6A5K5_9HYPH</name>
<dbReference type="Proteomes" id="UP000539787">
    <property type="component" value="Unassembled WGS sequence"/>
</dbReference>
<evidence type="ECO:0000313" key="1">
    <source>
        <dbReference type="EMBL" id="MBA5801813.1"/>
    </source>
</evidence>
<dbReference type="EMBL" id="JACGBJ010000004">
    <property type="protein sequence ID" value="MBA5801813.1"/>
    <property type="molecule type" value="Genomic_DNA"/>
</dbReference>
<organism evidence="1 2">
    <name type="scientific">Rhizobium changzhiense</name>
    <dbReference type="NCBI Taxonomy" id="2692317"/>
    <lineage>
        <taxon>Bacteria</taxon>
        <taxon>Pseudomonadati</taxon>
        <taxon>Pseudomonadota</taxon>
        <taxon>Alphaproteobacteria</taxon>
        <taxon>Hyphomicrobiales</taxon>
        <taxon>Rhizobiaceae</taxon>
        <taxon>Rhizobium/Agrobacterium group</taxon>
        <taxon>Rhizobium</taxon>
    </lineage>
</organism>
<comment type="caution">
    <text evidence="1">The sequence shown here is derived from an EMBL/GenBank/DDBJ whole genome shotgun (WGS) entry which is preliminary data.</text>
</comment>
<proteinExistence type="predicted"/>
<sequence length="144" mass="15548">MPNPSVPAAAEGVLPSEVIAENRIMELSREISSLLDRAPRREYVHILAASLPSHHHITIGGRDDETEIRAAKEEAAAAAWNLTCLQDRLGHVRSMVSLIEYALEGMGLGNDEVNALQTGVSKVYDDVTEAVDFLKSVRGETSAG</sequence>